<dbReference type="PANTHER" id="PTHR30535:SF35">
    <property type="entry name" value="PERIPLASMIC BINDING PROTEIN"/>
    <property type="match status" value="1"/>
</dbReference>
<gene>
    <name evidence="4" type="primary">fecB_1</name>
    <name evidence="4" type="ORF">ADA01nite_14810</name>
</gene>
<dbReference type="InterPro" id="IPR054828">
    <property type="entry name" value="Vit_B12_bind_prot"/>
</dbReference>
<dbReference type="OrthoDB" id="9816357at2"/>
<dbReference type="InterPro" id="IPR050902">
    <property type="entry name" value="ABC_Transporter_SBP"/>
</dbReference>
<dbReference type="Gene3D" id="3.40.50.1980">
    <property type="entry name" value="Nitrogenase molybdenum iron protein domain"/>
    <property type="match status" value="2"/>
</dbReference>
<keyword evidence="2" id="KW-0732">Signal</keyword>
<dbReference type="NCBIfam" id="NF038402">
    <property type="entry name" value="TroA_like"/>
    <property type="match status" value="1"/>
</dbReference>
<comment type="similarity">
    <text evidence="1">Belongs to the bacterial solute-binding protein 8 family.</text>
</comment>
<dbReference type="PANTHER" id="PTHR30535">
    <property type="entry name" value="VITAMIN B12-BINDING PROTEIN"/>
    <property type="match status" value="1"/>
</dbReference>
<dbReference type="AlphaFoldDB" id="A0A511V7A5"/>
<evidence type="ECO:0000259" key="3">
    <source>
        <dbReference type="PROSITE" id="PS50983"/>
    </source>
</evidence>
<feature type="domain" description="Fe/B12 periplasmic-binding" evidence="3">
    <location>
        <begin position="22"/>
        <end position="271"/>
    </location>
</feature>
<protein>
    <submittedName>
        <fullName evidence="4">Iron ABC transporter</fullName>
    </submittedName>
</protein>
<sequence>MSTKTVTDHTGRTVTFSFPPRRIISLCPSLTDTLFALGLGGDIVGRTQFCIHPANQVKDVRRVGGTKQIKPDVIDELNPGLIIAEKEENPKEMVDALAEKYPVYVTDVENYEDALCMIRDLGEITGTEAAAQNMAHEIEEAFSFLKPVQGVRVAYLIWQKPYMAAGNCTYIHSLLEKCGLVNVFQDTPGRYPEITEDDLRAAKPDFIFLSSEPFPFKETHQEAFRAMFPDSAPVLVDGEMFSWYGVHMKEAAFYFNELLAELATQLKKKNK</sequence>
<dbReference type="InterPro" id="IPR002491">
    <property type="entry name" value="ABC_transptr_periplasmic_BD"/>
</dbReference>
<evidence type="ECO:0000256" key="2">
    <source>
        <dbReference type="ARBA" id="ARBA00022729"/>
    </source>
</evidence>
<name>A0A511V7A5_9BACL</name>
<proteinExistence type="inferred from homology"/>
<dbReference type="PROSITE" id="PS50983">
    <property type="entry name" value="FE_B12_PBP"/>
    <property type="match status" value="1"/>
</dbReference>
<evidence type="ECO:0000313" key="5">
    <source>
        <dbReference type="Proteomes" id="UP000321157"/>
    </source>
</evidence>
<evidence type="ECO:0000313" key="4">
    <source>
        <dbReference type="EMBL" id="GEN34021.1"/>
    </source>
</evidence>
<dbReference type="Pfam" id="PF01497">
    <property type="entry name" value="Peripla_BP_2"/>
    <property type="match status" value="1"/>
</dbReference>
<dbReference type="Proteomes" id="UP000321157">
    <property type="component" value="Unassembled WGS sequence"/>
</dbReference>
<keyword evidence="5" id="KW-1185">Reference proteome</keyword>
<dbReference type="EMBL" id="BJXX01000060">
    <property type="protein sequence ID" value="GEN34021.1"/>
    <property type="molecule type" value="Genomic_DNA"/>
</dbReference>
<dbReference type="SUPFAM" id="SSF53807">
    <property type="entry name" value="Helical backbone' metal receptor"/>
    <property type="match status" value="1"/>
</dbReference>
<evidence type="ECO:0000256" key="1">
    <source>
        <dbReference type="ARBA" id="ARBA00008814"/>
    </source>
</evidence>
<comment type="caution">
    <text evidence="4">The sequence shown here is derived from an EMBL/GenBank/DDBJ whole genome shotgun (WGS) entry which is preliminary data.</text>
</comment>
<reference evidence="4 5" key="1">
    <citation type="submission" date="2019-07" db="EMBL/GenBank/DDBJ databases">
        <title>Whole genome shotgun sequence of Aneurinibacillus danicus NBRC 102444.</title>
        <authorList>
            <person name="Hosoyama A."/>
            <person name="Uohara A."/>
            <person name="Ohji S."/>
            <person name="Ichikawa N."/>
        </authorList>
    </citation>
    <scope>NUCLEOTIDE SEQUENCE [LARGE SCALE GENOMIC DNA]</scope>
    <source>
        <strain evidence="4 5">NBRC 102444</strain>
    </source>
</reference>
<organism evidence="4 5">
    <name type="scientific">Aneurinibacillus danicus</name>
    <dbReference type="NCBI Taxonomy" id="267746"/>
    <lineage>
        <taxon>Bacteria</taxon>
        <taxon>Bacillati</taxon>
        <taxon>Bacillota</taxon>
        <taxon>Bacilli</taxon>
        <taxon>Bacillales</taxon>
        <taxon>Paenibacillaceae</taxon>
        <taxon>Aneurinibacillus group</taxon>
        <taxon>Aneurinibacillus</taxon>
    </lineage>
</organism>
<dbReference type="RefSeq" id="WP_146809311.1">
    <property type="nucleotide sequence ID" value="NZ_BJXX01000060.1"/>
</dbReference>
<accession>A0A511V7A5</accession>